<feature type="compositionally biased region" description="Acidic residues" evidence="1">
    <location>
        <begin position="28"/>
        <end position="40"/>
    </location>
</feature>
<comment type="caution">
    <text evidence="2">The sequence shown here is derived from an EMBL/GenBank/DDBJ whole genome shotgun (WGS) entry which is preliminary data.</text>
</comment>
<accession>A0A8H6I0A8</accession>
<dbReference type="Proteomes" id="UP000521943">
    <property type="component" value="Unassembled WGS sequence"/>
</dbReference>
<evidence type="ECO:0000313" key="2">
    <source>
        <dbReference type="EMBL" id="KAF6755063.1"/>
    </source>
</evidence>
<feature type="compositionally biased region" description="Basic and acidic residues" evidence="1">
    <location>
        <begin position="110"/>
        <end position="119"/>
    </location>
</feature>
<protein>
    <submittedName>
        <fullName evidence="2">Uncharacterized protein</fullName>
    </submittedName>
</protein>
<feature type="compositionally biased region" description="Low complexity" evidence="1">
    <location>
        <begin position="16"/>
        <end position="27"/>
    </location>
</feature>
<keyword evidence="3" id="KW-1185">Reference proteome</keyword>
<proteinExistence type="predicted"/>
<gene>
    <name evidence="2" type="ORF">DFP72DRAFT_1067790</name>
</gene>
<dbReference type="EMBL" id="JACGCI010000031">
    <property type="protein sequence ID" value="KAF6755063.1"/>
    <property type="molecule type" value="Genomic_DNA"/>
</dbReference>
<sequence length="212" mass="24083">MPPSTSRPKHNPPPVSDSESNSNSEAEYPGDSDQDDDVDLGPEFAAIQETYRLPVPSQSSSIKDFIEYNKQAQLSLGEAVEVIRSLKVQNTLLENKITKLQSRGKRKGKKKDDREKSGKGAEMTEEEKIAQLRKQFMILHELFPNPAAFGKPRPAERSDDPKRFTTAMSRQRGQTAELYEFFPEQYHEQIESLNSFRQIVSGIVFLLTYESD</sequence>
<feature type="region of interest" description="Disordered" evidence="1">
    <location>
        <begin position="1"/>
        <end position="44"/>
    </location>
</feature>
<reference evidence="2 3" key="1">
    <citation type="submission" date="2020-07" db="EMBL/GenBank/DDBJ databases">
        <title>Comparative genomics of pyrophilous fungi reveals a link between fire events and developmental genes.</title>
        <authorList>
            <consortium name="DOE Joint Genome Institute"/>
            <person name="Steindorff A.S."/>
            <person name="Carver A."/>
            <person name="Calhoun S."/>
            <person name="Stillman K."/>
            <person name="Liu H."/>
            <person name="Lipzen A."/>
            <person name="Pangilinan J."/>
            <person name="Labutti K."/>
            <person name="Bruns T.D."/>
            <person name="Grigoriev I.V."/>
        </authorList>
    </citation>
    <scope>NUCLEOTIDE SEQUENCE [LARGE SCALE GENOMIC DNA]</scope>
    <source>
        <strain evidence="2 3">CBS 144469</strain>
    </source>
</reference>
<feature type="compositionally biased region" description="Pro residues" evidence="1">
    <location>
        <begin position="1"/>
        <end position="15"/>
    </location>
</feature>
<organism evidence="2 3">
    <name type="scientific">Ephemerocybe angulata</name>
    <dbReference type="NCBI Taxonomy" id="980116"/>
    <lineage>
        <taxon>Eukaryota</taxon>
        <taxon>Fungi</taxon>
        <taxon>Dikarya</taxon>
        <taxon>Basidiomycota</taxon>
        <taxon>Agaricomycotina</taxon>
        <taxon>Agaricomycetes</taxon>
        <taxon>Agaricomycetidae</taxon>
        <taxon>Agaricales</taxon>
        <taxon>Agaricineae</taxon>
        <taxon>Psathyrellaceae</taxon>
        <taxon>Ephemerocybe</taxon>
    </lineage>
</organism>
<evidence type="ECO:0000256" key="1">
    <source>
        <dbReference type="SAM" id="MobiDB-lite"/>
    </source>
</evidence>
<evidence type="ECO:0000313" key="3">
    <source>
        <dbReference type="Proteomes" id="UP000521943"/>
    </source>
</evidence>
<dbReference type="AlphaFoldDB" id="A0A8H6I0A8"/>
<name>A0A8H6I0A8_9AGAR</name>
<feature type="region of interest" description="Disordered" evidence="1">
    <location>
        <begin position="99"/>
        <end position="126"/>
    </location>
</feature>